<comment type="caution">
    <text evidence="4">The sequence shown here is derived from an EMBL/GenBank/DDBJ whole genome shotgun (WGS) entry which is preliminary data.</text>
</comment>
<feature type="repeat" description="ANK" evidence="3">
    <location>
        <begin position="31"/>
        <end position="63"/>
    </location>
</feature>
<protein>
    <submittedName>
        <fullName evidence="4">Ankyrin repeat domain-containing protein</fullName>
    </submittedName>
</protein>
<keyword evidence="1" id="KW-0677">Repeat</keyword>
<keyword evidence="2 3" id="KW-0040">ANK repeat</keyword>
<organism evidence="4 5">
    <name type="scientific">Microbulbifer echini</name>
    <dbReference type="NCBI Taxonomy" id="1529067"/>
    <lineage>
        <taxon>Bacteria</taxon>
        <taxon>Pseudomonadati</taxon>
        <taxon>Pseudomonadota</taxon>
        <taxon>Gammaproteobacteria</taxon>
        <taxon>Cellvibrionales</taxon>
        <taxon>Microbulbiferaceae</taxon>
        <taxon>Microbulbifer</taxon>
    </lineage>
</organism>
<evidence type="ECO:0000313" key="5">
    <source>
        <dbReference type="Proteomes" id="UP001569414"/>
    </source>
</evidence>
<dbReference type="RefSeq" id="WP_371844947.1">
    <property type="nucleotide sequence ID" value="NZ_JBGMEL010000030.1"/>
</dbReference>
<dbReference type="EMBL" id="JBGMEL010000030">
    <property type="protein sequence ID" value="MFA0792566.1"/>
    <property type="molecule type" value="Genomic_DNA"/>
</dbReference>
<evidence type="ECO:0000256" key="1">
    <source>
        <dbReference type="ARBA" id="ARBA00022737"/>
    </source>
</evidence>
<dbReference type="InterPro" id="IPR002110">
    <property type="entry name" value="Ankyrin_rpt"/>
</dbReference>
<dbReference type="PROSITE" id="PS50088">
    <property type="entry name" value="ANK_REPEAT"/>
    <property type="match status" value="1"/>
</dbReference>
<dbReference type="InterPro" id="IPR036770">
    <property type="entry name" value="Ankyrin_rpt-contain_sf"/>
</dbReference>
<dbReference type="Proteomes" id="UP001569414">
    <property type="component" value="Unassembled WGS sequence"/>
</dbReference>
<proteinExistence type="predicted"/>
<dbReference type="SUPFAM" id="SSF48403">
    <property type="entry name" value="Ankyrin repeat"/>
    <property type="match status" value="1"/>
</dbReference>
<dbReference type="PANTHER" id="PTHR24198">
    <property type="entry name" value="ANKYRIN REPEAT AND PROTEIN KINASE DOMAIN-CONTAINING PROTEIN"/>
    <property type="match status" value="1"/>
</dbReference>
<evidence type="ECO:0000256" key="2">
    <source>
        <dbReference type="ARBA" id="ARBA00023043"/>
    </source>
</evidence>
<keyword evidence="5" id="KW-1185">Reference proteome</keyword>
<dbReference type="Gene3D" id="1.25.40.20">
    <property type="entry name" value="Ankyrin repeat-containing domain"/>
    <property type="match status" value="1"/>
</dbReference>
<evidence type="ECO:0000256" key="3">
    <source>
        <dbReference type="PROSITE-ProRule" id="PRU00023"/>
    </source>
</evidence>
<name>A0ABV4NUH1_9GAMM</name>
<evidence type="ECO:0000313" key="4">
    <source>
        <dbReference type="EMBL" id="MFA0792566.1"/>
    </source>
</evidence>
<dbReference type="SMART" id="SM00248">
    <property type="entry name" value="ANK"/>
    <property type="match status" value="2"/>
</dbReference>
<gene>
    <name evidence="4" type="ORF">ACCI51_18675</name>
</gene>
<reference evidence="4 5" key="1">
    <citation type="submission" date="2024-08" db="EMBL/GenBank/DDBJ databases">
        <authorList>
            <person name="Ishaq N."/>
        </authorList>
    </citation>
    <scope>NUCLEOTIDE SEQUENCE [LARGE SCALE GENOMIC DNA]</scope>
    <source>
        <strain evidence="4 5">JCM 30400</strain>
    </source>
</reference>
<accession>A0ABV4NUH1</accession>
<sequence>MRDIEIIFREIENVPDFTGHNIDSLKYTNGYGDTPLHIVSSCGKREASGISVSAGANVDAIGESGFTPLDCAAEQNKPDGVVFLRRLGAKTIHDSGGETPLELAFSLGNKEAVNARSQSI</sequence>
<dbReference type="PANTHER" id="PTHR24198:SF165">
    <property type="entry name" value="ANKYRIN REPEAT-CONTAINING PROTEIN-RELATED"/>
    <property type="match status" value="1"/>
</dbReference>